<accession>A0A5M3YVS9</accession>
<dbReference type="InterPro" id="IPR051678">
    <property type="entry name" value="AGP_Transferase"/>
</dbReference>
<name>A0A5M3YVS9_ASPTE</name>
<protein>
    <submittedName>
        <fullName evidence="2">Aminoglycoside phosphotransferase</fullName>
    </submittedName>
</protein>
<organism evidence="2 3">
    <name type="scientific">Aspergillus terreus</name>
    <dbReference type="NCBI Taxonomy" id="33178"/>
    <lineage>
        <taxon>Eukaryota</taxon>
        <taxon>Fungi</taxon>
        <taxon>Dikarya</taxon>
        <taxon>Ascomycota</taxon>
        <taxon>Pezizomycotina</taxon>
        <taxon>Eurotiomycetes</taxon>
        <taxon>Eurotiomycetidae</taxon>
        <taxon>Eurotiales</taxon>
        <taxon>Aspergillaceae</taxon>
        <taxon>Aspergillus</taxon>
        <taxon>Aspergillus subgen. Circumdati</taxon>
    </lineage>
</organism>
<comment type="caution">
    <text evidence="2">The sequence shown here is derived from an EMBL/GenBank/DDBJ whole genome shotgun (WGS) entry which is preliminary data.</text>
</comment>
<evidence type="ECO:0000259" key="1">
    <source>
        <dbReference type="Pfam" id="PF01636"/>
    </source>
</evidence>
<dbReference type="AlphaFoldDB" id="A0A5M3YVS9"/>
<keyword evidence="3" id="KW-1185">Reference proteome</keyword>
<dbReference type="Proteomes" id="UP000452235">
    <property type="component" value="Unassembled WGS sequence"/>
</dbReference>
<gene>
    <name evidence="2" type="ORF">ATEIFO6365_0002095600</name>
</gene>
<dbReference type="GO" id="GO:0016740">
    <property type="term" value="F:transferase activity"/>
    <property type="evidence" value="ECO:0007669"/>
    <property type="project" value="UniProtKB-KW"/>
</dbReference>
<dbReference type="PANTHER" id="PTHR21310:SF15">
    <property type="entry name" value="AMINOGLYCOSIDE PHOSPHOTRANSFERASE DOMAIN-CONTAINING PROTEIN"/>
    <property type="match status" value="1"/>
</dbReference>
<feature type="domain" description="Aminoglycoside phosphotransferase" evidence="1">
    <location>
        <begin position="65"/>
        <end position="305"/>
    </location>
</feature>
<dbReference type="OrthoDB" id="5327538at2759"/>
<sequence>MPLPDDEFEANIHAEVKQIRDRINERALCERASKLNGGQRCKIEHPPAWGRGSLMGCANYHARIRFTEDGSVWLLRVPRVGSGIPQQLADYLIRSEYATPKFLETTNVPAPRVFDYGLVGDENNKIGVSYVLMEQLAGTPWNLQGPHGKRFADDKDKERVWNGLADILIELRCHPFSKAGSLLPGSSPSKPIISAVASERFLVLSPSGPFDTASDYYASFVEQNMALIADGQLFTSFPVNAYLVFSFLKSRIYGLAANPSREPTGAAEEFYIKHVDDKGDHLMVDDQLNITGVIDWQMARVVPASEAFGPSLVTAEMGDIYNGVSSLTIHDHALARFLREKGVDDLADIMSRDERLRRFFFGLDVDFPWVETLSLIRGIWAAFGVDKDTDWGAWKANMLELYRDDERLKSVIDRFGEGP</sequence>
<keyword evidence="2" id="KW-0808">Transferase</keyword>
<dbReference type="InterPro" id="IPR002575">
    <property type="entry name" value="Aminoglycoside_PTrfase"/>
</dbReference>
<dbReference type="PANTHER" id="PTHR21310">
    <property type="entry name" value="AMINOGLYCOSIDE PHOSPHOTRANSFERASE-RELATED-RELATED"/>
    <property type="match status" value="1"/>
</dbReference>
<reference evidence="2 3" key="1">
    <citation type="submission" date="2020-01" db="EMBL/GenBank/DDBJ databases">
        <title>Aspergillus terreus IFO 6365 whole genome shotgun sequence.</title>
        <authorList>
            <person name="Kanamasa S."/>
            <person name="Takahashi H."/>
        </authorList>
    </citation>
    <scope>NUCLEOTIDE SEQUENCE [LARGE SCALE GENOMIC DNA]</scope>
    <source>
        <strain evidence="2 3">IFO 6365</strain>
    </source>
</reference>
<evidence type="ECO:0000313" key="3">
    <source>
        <dbReference type="Proteomes" id="UP000452235"/>
    </source>
</evidence>
<dbReference type="InterPro" id="IPR011009">
    <property type="entry name" value="Kinase-like_dom_sf"/>
</dbReference>
<proteinExistence type="predicted"/>
<dbReference type="Pfam" id="PF01636">
    <property type="entry name" value="APH"/>
    <property type="match status" value="1"/>
</dbReference>
<dbReference type="VEuPathDB" id="FungiDB:ATEG_02680"/>
<dbReference type="EMBL" id="BLJY01000002">
    <property type="protein sequence ID" value="GFF13845.1"/>
    <property type="molecule type" value="Genomic_DNA"/>
</dbReference>
<dbReference type="SUPFAM" id="SSF56112">
    <property type="entry name" value="Protein kinase-like (PK-like)"/>
    <property type="match status" value="1"/>
</dbReference>
<evidence type="ECO:0000313" key="2">
    <source>
        <dbReference type="EMBL" id="GFF13845.1"/>
    </source>
</evidence>